<gene>
    <name evidence="2" type="ORF">MACH26_04980</name>
</gene>
<dbReference type="InterPro" id="IPR007627">
    <property type="entry name" value="RNA_pol_sigma70_r2"/>
</dbReference>
<dbReference type="AlphaFoldDB" id="A0AA48HM35"/>
<dbReference type="GO" id="GO:0006352">
    <property type="term" value="P:DNA-templated transcription initiation"/>
    <property type="evidence" value="ECO:0007669"/>
    <property type="project" value="InterPro"/>
</dbReference>
<dbReference type="GO" id="GO:0003677">
    <property type="term" value="F:DNA binding"/>
    <property type="evidence" value="ECO:0007669"/>
    <property type="project" value="InterPro"/>
</dbReference>
<dbReference type="RefSeq" id="WP_338290879.1">
    <property type="nucleotide sequence ID" value="NZ_AP027272.1"/>
</dbReference>
<evidence type="ECO:0000259" key="1">
    <source>
        <dbReference type="PROSITE" id="PS00622"/>
    </source>
</evidence>
<dbReference type="InterPro" id="IPR000792">
    <property type="entry name" value="Tscrpt_reg_LuxR_C"/>
</dbReference>
<dbReference type="InterPro" id="IPR013325">
    <property type="entry name" value="RNA_pol_sigma_r2"/>
</dbReference>
<dbReference type="InterPro" id="IPR036388">
    <property type="entry name" value="WH-like_DNA-bd_sf"/>
</dbReference>
<evidence type="ECO:0000313" key="3">
    <source>
        <dbReference type="Proteomes" id="UP001333710"/>
    </source>
</evidence>
<dbReference type="Gene3D" id="1.10.10.10">
    <property type="entry name" value="Winged helix-like DNA-binding domain superfamily/Winged helix DNA-binding domain"/>
    <property type="match status" value="1"/>
</dbReference>
<dbReference type="EMBL" id="AP027272">
    <property type="protein sequence ID" value="BDX04977.1"/>
    <property type="molecule type" value="Genomic_DNA"/>
</dbReference>
<sequence>MANNDTTTLSLEHLYRQYSQPILAYIMSLAQDLELAQEIWHETFLLAMQHWQTSPPENPPAWFKRTARNKFIDSYRHKKMATDKAVLIKALAVDDDIADEDMADIHYGDEQLKLIFTCCHPALDFDKQVALTLSIVAGLSTEQIAQALLLSQTTLEQRLTRAKRKIKQAAIPFVIPESRHLAERLNAVLKTLYLMFNAGVNQQSDPLDLAGNAMNLVKRLDSLLPYQAEVEGMLALMLFHQSRQSARYDSKHQIVPLSEQNRALWQASLIAEAERLLQRAMARQALGVYQIQAAIQGMHCHSTSWQSTDWAEIEALYRVHIALDNSPVVKLNSIYAISMSRNVAEAMRQLTVLEKSGALASYAPFYALQADLHQRAGDLKAAHASYLQAEAHSNHPQEQSHFCRQAEKIKQILAEQ</sequence>
<dbReference type="InterPro" id="IPR014284">
    <property type="entry name" value="RNA_pol_sigma-70_dom"/>
</dbReference>
<dbReference type="PANTHER" id="PTHR47756">
    <property type="entry name" value="BLL6612 PROTEIN-RELATED"/>
    <property type="match status" value="1"/>
</dbReference>
<reference evidence="2" key="1">
    <citation type="submission" date="2023-01" db="EMBL/GenBank/DDBJ databases">
        <title>Complete genome sequence of Planctobacterium marinum strain Dej080120_11.</title>
        <authorList>
            <person name="Ueki S."/>
            <person name="Maruyama F."/>
        </authorList>
    </citation>
    <scope>NUCLEOTIDE SEQUENCE</scope>
    <source>
        <strain evidence="2">Dej080120_11</strain>
    </source>
</reference>
<dbReference type="PANTHER" id="PTHR47756:SF2">
    <property type="entry name" value="BLL6612 PROTEIN"/>
    <property type="match status" value="1"/>
</dbReference>
<protein>
    <submittedName>
        <fullName evidence="2">RNA polymerase subunit sigma-24</fullName>
    </submittedName>
</protein>
<dbReference type="InterPro" id="IPR013249">
    <property type="entry name" value="RNA_pol_sigma70_r4_t2"/>
</dbReference>
<dbReference type="InterPro" id="IPR046531">
    <property type="entry name" value="DUF6596"/>
</dbReference>
<accession>A0AA48HM35</accession>
<dbReference type="Pfam" id="PF08281">
    <property type="entry name" value="Sigma70_r4_2"/>
    <property type="match status" value="1"/>
</dbReference>
<name>A0AA48HM35_9ALTE</name>
<keyword evidence="3" id="KW-1185">Reference proteome</keyword>
<proteinExistence type="predicted"/>
<dbReference type="PROSITE" id="PS00622">
    <property type="entry name" value="HTH_LUXR_1"/>
    <property type="match status" value="1"/>
</dbReference>
<dbReference type="Proteomes" id="UP001333710">
    <property type="component" value="Chromosome"/>
</dbReference>
<dbReference type="Pfam" id="PF04542">
    <property type="entry name" value="Sigma70_r2"/>
    <property type="match status" value="1"/>
</dbReference>
<dbReference type="InterPro" id="IPR013324">
    <property type="entry name" value="RNA_pol_sigma_r3/r4-like"/>
</dbReference>
<dbReference type="SUPFAM" id="SSF88946">
    <property type="entry name" value="Sigma2 domain of RNA polymerase sigma factors"/>
    <property type="match status" value="1"/>
</dbReference>
<dbReference type="GO" id="GO:0016987">
    <property type="term" value="F:sigma factor activity"/>
    <property type="evidence" value="ECO:0007669"/>
    <property type="project" value="InterPro"/>
</dbReference>
<dbReference type="NCBIfam" id="TIGR02937">
    <property type="entry name" value="sigma70-ECF"/>
    <property type="match status" value="1"/>
</dbReference>
<organism evidence="2 3">
    <name type="scientific">Planctobacterium marinum</name>
    <dbReference type="NCBI Taxonomy" id="1631968"/>
    <lineage>
        <taxon>Bacteria</taxon>
        <taxon>Pseudomonadati</taxon>
        <taxon>Pseudomonadota</taxon>
        <taxon>Gammaproteobacteria</taxon>
        <taxon>Alteromonadales</taxon>
        <taxon>Alteromonadaceae</taxon>
        <taxon>Planctobacterium</taxon>
    </lineage>
</organism>
<dbReference type="SUPFAM" id="SSF88659">
    <property type="entry name" value="Sigma3 and sigma4 domains of RNA polymerase sigma factors"/>
    <property type="match status" value="1"/>
</dbReference>
<feature type="domain" description="HTH luxR-type" evidence="1">
    <location>
        <begin position="138"/>
        <end position="165"/>
    </location>
</feature>
<dbReference type="Pfam" id="PF20239">
    <property type="entry name" value="DUF6596"/>
    <property type="match status" value="1"/>
</dbReference>
<evidence type="ECO:0000313" key="2">
    <source>
        <dbReference type="EMBL" id="BDX04977.1"/>
    </source>
</evidence>
<dbReference type="Gene3D" id="1.10.1740.10">
    <property type="match status" value="1"/>
</dbReference>
<dbReference type="KEGG" id="pmaw:MACH26_04980"/>